<dbReference type="Gene3D" id="3.40.640.10">
    <property type="entry name" value="Type I PLP-dependent aspartate aminotransferase-like (Major domain)"/>
    <property type="match status" value="1"/>
</dbReference>
<dbReference type="SMART" id="SM00345">
    <property type="entry name" value="HTH_GNTR"/>
    <property type="match status" value="1"/>
</dbReference>
<keyword evidence="3" id="KW-0805">Transcription regulation</keyword>
<evidence type="ECO:0000256" key="4">
    <source>
        <dbReference type="ARBA" id="ARBA00023125"/>
    </source>
</evidence>
<dbReference type="InterPro" id="IPR051446">
    <property type="entry name" value="HTH_trans_reg/aminotransferase"/>
</dbReference>
<dbReference type="CDD" id="cd00609">
    <property type="entry name" value="AAT_like"/>
    <property type="match status" value="1"/>
</dbReference>
<dbReference type="InterPro" id="IPR015422">
    <property type="entry name" value="PyrdxlP-dep_Trfase_small"/>
</dbReference>
<dbReference type="InterPro" id="IPR036390">
    <property type="entry name" value="WH_DNA-bd_sf"/>
</dbReference>
<evidence type="ECO:0000256" key="2">
    <source>
        <dbReference type="ARBA" id="ARBA00022898"/>
    </source>
</evidence>
<evidence type="ECO:0000256" key="3">
    <source>
        <dbReference type="ARBA" id="ARBA00023015"/>
    </source>
</evidence>
<proteinExistence type="inferred from homology"/>
<dbReference type="InterPro" id="IPR036388">
    <property type="entry name" value="WH-like_DNA-bd_sf"/>
</dbReference>
<dbReference type="SUPFAM" id="SSF53383">
    <property type="entry name" value="PLP-dependent transferases"/>
    <property type="match status" value="1"/>
</dbReference>
<organism evidence="7 8">
    <name type="scientific">Oleomonas cavernae</name>
    <dbReference type="NCBI Taxonomy" id="2320859"/>
    <lineage>
        <taxon>Bacteria</taxon>
        <taxon>Pseudomonadati</taxon>
        <taxon>Pseudomonadota</taxon>
        <taxon>Alphaproteobacteria</taxon>
        <taxon>Acetobacterales</taxon>
        <taxon>Acetobacteraceae</taxon>
        <taxon>Oleomonas</taxon>
    </lineage>
</organism>
<dbReference type="GO" id="GO:0030170">
    <property type="term" value="F:pyridoxal phosphate binding"/>
    <property type="evidence" value="ECO:0007669"/>
    <property type="project" value="InterPro"/>
</dbReference>
<dbReference type="OrthoDB" id="9804020at2"/>
<evidence type="ECO:0000256" key="5">
    <source>
        <dbReference type="ARBA" id="ARBA00023163"/>
    </source>
</evidence>
<dbReference type="PANTHER" id="PTHR46577">
    <property type="entry name" value="HTH-TYPE TRANSCRIPTIONAL REGULATORY PROTEIN GABR"/>
    <property type="match status" value="1"/>
</dbReference>
<name>A0A418WUL2_9PROT</name>
<dbReference type="InterPro" id="IPR000524">
    <property type="entry name" value="Tscrpt_reg_HTH_GntR"/>
</dbReference>
<sequence length="461" mass="49142">MVGWIPQIGKSIGPHYQAIADAIEADIRIGRLAPADRLPPQRVLAQQLGLNFTTVARAYVEAQRRGLIESRVGAGSFVRGEATASPKPARRRDLVDLTMNLPPEPEDPVLLERMRLGLEEIGTNLTALLRYQGFGGAPADKDAAVTWLARHHRLEVPRDRVLVCPGAHSALLATLSVLAKAGDVVCCEDLTYPGIRALTAQLGLQLVGLAQDGEGISADAFEEACRRHAPKALYCNPTLLNPTTATISARRRAALIAVARRHGVKIIEDDAYGSVPVAPPPPFAALAPDITYYVAGLAKCLGAGLRVAYLAAPDNRSVWPLAASLRAATVMASPITVAIASHWIIEGIAEDVLAAIRQESRARQGLVREILPAGSYLTDPEAFHLWVSLPTPWSRSSFADHMRSSGMGVVVSDAFAVSRPPPEAVRVCLGGVVGRQETRHALEFLADALAHPSPAVASGII</sequence>
<keyword evidence="2" id="KW-0663">Pyridoxal phosphate</keyword>
<dbReference type="Proteomes" id="UP000284605">
    <property type="component" value="Unassembled WGS sequence"/>
</dbReference>
<evidence type="ECO:0000256" key="1">
    <source>
        <dbReference type="ARBA" id="ARBA00005384"/>
    </source>
</evidence>
<dbReference type="InterPro" id="IPR015424">
    <property type="entry name" value="PyrdxlP-dep_Trfase"/>
</dbReference>
<reference evidence="7 8" key="1">
    <citation type="submission" date="2018-09" db="EMBL/GenBank/DDBJ databases">
        <authorList>
            <person name="Zhu H."/>
        </authorList>
    </citation>
    <scope>NUCLEOTIDE SEQUENCE [LARGE SCALE GENOMIC DNA]</scope>
    <source>
        <strain evidence="7 8">K1W22B-8</strain>
    </source>
</reference>
<gene>
    <name evidence="7" type="ORF">D3874_00725</name>
</gene>
<dbReference type="SUPFAM" id="SSF46785">
    <property type="entry name" value="Winged helix' DNA-binding domain"/>
    <property type="match status" value="1"/>
</dbReference>
<keyword evidence="7" id="KW-0032">Aminotransferase</keyword>
<comment type="similarity">
    <text evidence="1">In the C-terminal section; belongs to the class-I pyridoxal-phosphate-dependent aminotransferase family.</text>
</comment>
<feature type="domain" description="HTH gntR-type" evidence="6">
    <location>
        <begin position="13"/>
        <end position="81"/>
    </location>
</feature>
<dbReference type="InterPro" id="IPR004839">
    <property type="entry name" value="Aminotransferase_I/II_large"/>
</dbReference>
<keyword evidence="4" id="KW-0238">DNA-binding</keyword>
<keyword evidence="5" id="KW-0804">Transcription</keyword>
<keyword evidence="7" id="KW-0808">Transferase</keyword>
<accession>A0A418WUL2</accession>
<dbReference type="AlphaFoldDB" id="A0A418WUL2"/>
<evidence type="ECO:0000313" key="8">
    <source>
        <dbReference type="Proteomes" id="UP000284605"/>
    </source>
</evidence>
<dbReference type="GO" id="GO:0003677">
    <property type="term" value="F:DNA binding"/>
    <property type="evidence" value="ECO:0007669"/>
    <property type="project" value="UniProtKB-KW"/>
</dbReference>
<dbReference type="Pfam" id="PF00155">
    <property type="entry name" value="Aminotran_1_2"/>
    <property type="match status" value="1"/>
</dbReference>
<dbReference type="CDD" id="cd07377">
    <property type="entry name" value="WHTH_GntR"/>
    <property type="match status" value="1"/>
</dbReference>
<keyword evidence="8" id="KW-1185">Reference proteome</keyword>
<dbReference type="PROSITE" id="PS50949">
    <property type="entry name" value="HTH_GNTR"/>
    <property type="match status" value="1"/>
</dbReference>
<evidence type="ECO:0000313" key="7">
    <source>
        <dbReference type="EMBL" id="RJF94921.1"/>
    </source>
</evidence>
<dbReference type="Gene3D" id="1.10.10.10">
    <property type="entry name" value="Winged helix-like DNA-binding domain superfamily/Winged helix DNA-binding domain"/>
    <property type="match status" value="1"/>
</dbReference>
<dbReference type="GO" id="GO:0008483">
    <property type="term" value="F:transaminase activity"/>
    <property type="evidence" value="ECO:0007669"/>
    <property type="project" value="UniProtKB-KW"/>
</dbReference>
<dbReference type="InterPro" id="IPR015421">
    <property type="entry name" value="PyrdxlP-dep_Trfase_major"/>
</dbReference>
<dbReference type="GO" id="GO:0003700">
    <property type="term" value="F:DNA-binding transcription factor activity"/>
    <property type="evidence" value="ECO:0007669"/>
    <property type="project" value="InterPro"/>
</dbReference>
<dbReference type="PANTHER" id="PTHR46577:SF1">
    <property type="entry name" value="HTH-TYPE TRANSCRIPTIONAL REGULATORY PROTEIN GABR"/>
    <property type="match status" value="1"/>
</dbReference>
<dbReference type="Pfam" id="PF00392">
    <property type="entry name" value="GntR"/>
    <property type="match status" value="1"/>
</dbReference>
<evidence type="ECO:0000259" key="6">
    <source>
        <dbReference type="PROSITE" id="PS50949"/>
    </source>
</evidence>
<dbReference type="EMBL" id="QYUK01000008">
    <property type="protein sequence ID" value="RJF94921.1"/>
    <property type="molecule type" value="Genomic_DNA"/>
</dbReference>
<comment type="caution">
    <text evidence="7">The sequence shown here is derived from an EMBL/GenBank/DDBJ whole genome shotgun (WGS) entry which is preliminary data.</text>
</comment>
<dbReference type="Gene3D" id="3.90.1150.10">
    <property type="entry name" value="Aspartate Aminotransferase, domain 1"/>
    <property type="match status" value="1"/>
</dbReference>
<protein>
    <submittedName>
        <fullName evidence="7">PLP-dependent aminotransferase family protein</fullName>
    </submittedName>
</protein>